<name>A0A6A7U315_9BACT</name>
<dbReference type="AlphaFoldDB" id="A0A6A7U315"/>
<evidence type="ECO:0000313" key="2">
    <source>
        <dbReference type="EMBL" id="MQN84092.1"/>
    </source>
</evidence>
<dbReference type="RefSeq" id="WP_153082640.1">
    <property type="nucleotide sequence ID" value="NZ_JBNPLV010000082.1"/>
</dbReference>
<evidence type="ECO:0000313" key="4">
    <source>
        <dbReference type="Proteomes" id="UP000421408"/>
    </source>
</evidence>
<reference evidence="2" key="3">
    <citation type="submission" date="2022-12" db="EMBL/GenBank/DDBJ databases">
        <title>Distinct polysaccharide growth profiles of human intestinal Prevotella copri isolates.</title>
        <authorList>
            <person name="Fehlner-Peach H."/>
            <person name="Magnabosco C."/>
            <person name="Raghavan V."/>
            <person name="Scher J.U."/>
            <person name="Tett A."/>
            <person name="Cox L.M."/>
            <person name="Gottsegen C."/>
            <person name="Watters A."/>
            <person name="Wiltshire- Gordon J.D."/>
            <person name="Segata N."/>
            <person name="Bonneau R."/>
            <person name="Littman D.R."/>
        </authorList>
    </citation>
    <scope>NUCLEOTIDE SEQUENCE</scope>
    <source>
        <strain evidence="2">IAA108</strain>
    </source>
</reference>
<dbReference type="Gene3D" id="3.30.950.30">
    <property type="entry name" value="Schlafen, AAA domain"/>
    <property type="match status" value="1"/>
</dbReference>
<dbReference type="InterPro" id="IPR038461">
    <property type="entry name" value="Schlafen_AlbA_2_dom_sf"/>
</dbReference>
<dbReference type="Gene3D" id="3.30.565.60">
    <property type="match status" value="1"/>
</dbReference>
<dbReference type="Proteomes" id="UP000450161">
    <property type="component" value="Unassembled WGS sequence"/>
</dbReference>
<comment type="caution">
    <text evidence="3">The sequence shown here is derived from an EMBL/GenBank/DDBJ whole genome shotgun (WGS) entry which is preliminary data.</text>
</comment>
<evidence type="ECO:0000259" key="1">
    <source>
        <dbReference type="Pfam" id="PF04326"/>
    </source>
</evidence>
<dbReference type="InterPro" id="IPR007421">
    <property type="entry name" value="Schlafen_AlbA_2_dom"/>
</dbReference>
<dbReference type="Pfam" id="PF04326">
    <property type="entry name" value="SLFN_AlbA_2"/>
    <property type="match status" value="1"/>
</dbReference>
<organism evidence="3 5">
    <name type="scientific">Segatella copri</name>
    <dbReference type="NCBI Taxonomy" id="165179"/>
    <lineage>
        <taxon>Bacteria</taxon>
        <taxon>Pseudomonadati</taxon>
        <taxon>Bacteroidota</taxon>
        <taxon>Bacteroidia</taxon>
        <taxon>Bacteroidales</taxon>
        <taxon>Prevotellaceae</taxon>
        <taxon>Segatella</taxon>
    </lineage>
</organism>
<reference evidence="4" key="2">
    <citation type="submission" date="2019-09" db="EMBL/GenBank/DDBJ databases">
        <title>Distinct polysaccharide growth profiles of human intestinal Prevotella copri isolates.</title>
        <authorList>
            <person name="Fehlner-Peach H."/>
            <person name="Magnabosco C."/>
            <person name="Raghavan V."/>
            <person name="Scher J.U."/>
            <person name="Tett A."/>
            <person name="Cox L.M."/>
            <person name="Gottsegen C."/>
            <person name="Watters A."/>
            <person name="Wiltshire- Gordon J.D."/>
            <person name="Segata N."/>
            <person name="Bonneau R."/>
            <person name="Littman D.R."/>
        </authorList>
    </citation>
    <scope>NUCLEOTIDE SEQUENCE [LARGE SCALE GENOMIC DNA]</scope>
    <source>
        <strain evidence="4">iAA108</strain>
    </source>
</reference>
<dbReference type="Pfam" id="PF13749">
    <property type="entry name" value="HATPase_c_4"/>
    <property type="match status" value="1"/>
</dbReference>
<dbReference type="EMBL" id="VZCC01000061">
    <property type="protein sequence ID" value="MQN84092.1"/>
    <property type="molecule type" value="Genomic_DNA"/>
</dbReference>
<feature type="domain" description="Schlafen AlbA-2" evidence="1">
    <location>
        <begin position="22"/>
        <end position="142"/>
    </location>
</feature>
<accession>A0A6A7U315</accession>
<protein>
    <submittedName>
        <fullName evidence="3">Transcriptional regulator</fullName>
    </submittedName>
</protein>
<sequence>MDVNQKYTSLLNEQIAKIGKECRYLEFKSNYQEVDKLGRYISALSNGACLDHKDFAYLYFGVDDETLEIKGTTFDCARMKAVGNEALELYLRRMVVPKVNFSIIEFMYEGKLRVVLFKIPAAVNEPTTYKQKPYIRVDSHVTDLTPYVDWMRQIYTSQIDWSAQIVEDATLDDLDPEAIQLARAGYKLRYPDFAEAVETWDDATFLDKAHLTQDGLITRTALLLVGKSEKVHKLYHISQIVWKCYQDGEVFGDIYTIPYIKATTALMSRIRNYRFKIYPQDSLIPAEVWKYDTRSILEGLHNCIAHQNYLQNERIIVTEDKDKLTFENAGGFLEGDYTQYIFGTKTPKLYRNPFLMRAMVNLKMIDSQGYGIHNLFVRQKERFLPMPDYNGTDDSHVVMHMYGTVIDENYSLMLFANQNINLTEAVLLDQVQRDKPIGDEAIKELRKKHLIEGRKPHLFVAKHIAQRADKKVEYSMHKGLDSKSCERLLVDSLKDHGVLTRGEIDKLLWNVISDQLDDTQKKTKIGNILRKLRKDGIMQNETKGNVSNWSLVK</sequence>
<dbReference type="PANTHER" id="PTHR30595">
    <property type="entry name" value="GLPR-RELATED TRANSCRIPTIONAL REPRESSOR"/>
    <property type="match status" value="1"/>
</dbReference>
<reference evidence="3 5" key="1">
    <citation type="submission" date="2019-08" db="EMBL/GenBank/DDBJ databases">
        <title>In-depth cultivation of the pig gut microbiome towards novel bacterial diversity and tailored functional studies.</title>
        <authorList>
            <person name="Wylensek D."/>
            <person name="Hitch T.C.A."/>
            <person name="Clavel T."/>
        </authorList>
    </citation>
    <scope>NUCLEOTIDE SEQUENCE [LARGE SCALE GENOMIC DNA]</scope>
    <source>
        <strain evidence="3 5">LKV-178-WT-2C</strain>
    </source>
</reference>
<proteinExistence type="predicted"/>
<evidence type="ECO:0000313" key="3">
    <source>
        <dbReference type="EMBL" id="MST78827.1"/>
    </source>
</evidence>
<dbReference type="PANTHER" id="PTHR30595:SF6">
    <property type="entry name" value="SCHLAFEN ALBA-2 DOMAIN-CONTAINING PROTEIN"/>
    <property type="match status" value="1"/>
</dbReference>
<dbReference type="InterPro" id="IPR038475">
    <property type="entry name" value="RecG_C_sf"/>
</dbReference>
<gene>
    <name evidence="2" type="ORF">F7D74_08925</name>
    <name evidence="3" type="ORF">FYJ72_14510</name>
</gene>
<dbReference type="Proteomes" id="UP000421408">
    <property type="component" value="Unassembled WGS sequence"/>
</dbReference>
<dbReference type="EMBL" id="VUNF01000055">
    <property type="protein sequence ID" value="MST78827.1"/>
    <property type="molecule type" value="Genomic_DNA"/>
</dbReference>
<evidence type="ECO:0000313" key="5">
    <source>
        <dbReference type="Proteomes" id="UP000450161"/>
    </source>
</evidence>